<dbReference type="RefSeq" id="XP_003321772.2">
    <property type="nucleotide sequence ID" value="XM_003321724.2"/>
</dbReference>
<keyword evidence="1" id="KW-0732">Signal</keyword>
<protein>
    <recommendedName>
        <fullName evidence="2">Glycoside hydrolase 131 catalytic N-terminal domain-containing protein</fullName>
    </recommendedName>
</protein>
<dbReference type="KEGG" id="pgr:PGTG_03309"/>
<dbReference type="InParanoid" id="E3JZ78"/>
<feature type="domain" description="Glycoside hydrolase 131 catalytic N-terminal" evidence="2">
    <location>
        <begin position="62"/>
        <end position="317"/>
    </location>
</feature>
<dbReference type="EMBL" id="DS178267">
    <property type="protein sequence ID" value="EFP77353.2"/>
    <property type="molecule type" value="Genomic_DNA"/>
</dbReference>
<feature type="chain" id="PRO_5003171638" description="Glycoside hydrolase 131 catalytic N-terminal domain-containing protein" evidence="1">
    <location>
        <begin position="19"/>
        <end position="328"/>
    </location>
</feature>
<dbReference type="Pfam" id="PF18271">
    <property type="entry name" value="GH131_N"/>
    <property type="match status" value="1"/>
</dbReference>
<dbReference type="OrthoDB" id="5283326at2759"/>
<reference key="1">
    <citation type="submission" date="2007-01" db="EMBL/GenBank/DDBJ databases">
        <title>The Genome Sequence of Puccinia graminis f. sp. tritici Strain CRL 75-36-700-3.</title>
        <authorList>
            <consortium name="The Broad Institute Genome Sequencing Platform"/>
            <person name="Birren B."/>
            <person name="Lander E."/>
            <person name="Galagan J."/>
            <person name="Nusbaum C."/>
            <person name="Devon K."/>
            <person name="Cuomo C."/>
            <person name="Jaffe D."/>
            <person name="Butler J."/>
            <person name="Alvarez P."/>
            <person name="Gnerre S."/>
            <person name="Grabherr M."/>
            <person name="Mauceli E."/>
            <person name="Brockman W."/>
            <person name="Young S."/>
            <person name="LaButti K."/>
            <person name="Sykes S."/>
            <person name="DeCaprio D."/>
            <person name="Crawford M."/>
            <person name="Koehrsen M."/>
            <person name="Engels R."/>
            <person name="Montgomery P."/>
            <person name="Pearson M."/>
            <person name="Howarth C."/>
            <person name="Larson L."/>
            <person name="White J."/>
            <person name="Zeng Q."/>
            <person name="Kodira C."/>
            <person name="Yandava C."/>
            <person name="Alvarado L."/>
            <person name="O'Leary S."/>
            <person name="Szabo L."/>
            <person name="Dean R."/>
            <person name="Schein J."/>
        </authorList>
    </citation>
    <scope>NUCLEOTIDE SEQUENCE</scope>
    <source>
        <strain>CRL 75-36-700-3</strain>
    </source>
</reference>
<proteinExistence type="predicted"/>
<dbReference type="eggNOG" id="ENOG502SKJS">
    <property type="taxonomic scope" value="Eukaryota"/>
</dbReference>
<sequence length="328" mass="36390">MQQILLLSVLLFASHCVGEEPARTELAAGNSVPKAGKYAAPTRKSVAKAVQRLFDFALTPDMKTADLDVPKTAVNKLIGYVVKGPAKPSAYLSILHPSPTKIQLAIRDDSIFIPGGKPADAQRGFRRTDVNPAIDKTTTLTGVTTWYQTIRLDSKAPLALSHGYLFASIEVPSGDHIFDIFGGSYFNPKNIYHQPMSNSRTIRVRDFQGKTLLSLPLKYDQNYNFAVTVDWIQNTLTVYSSIGTDPLKKAVGPMYNDPKAISPEFKHKGEYHLQLLKYPLPDAKIPAEKRLDVPHFGFQEPIKQEHVSFSNVFVTSGTQIEQPEFSDQ</sequence>
<evidence type="ECO:0000313" key="3">
    <source>
        <dbReference type="EMBL" id="EFP77353.2"/>
    </source>
</evidence>
<dbReference type="InterPro" id="IPR041524">
    <property type="entry name" value="GH131_N"/>
</dbReference>
<keyword evidence="4" id="KW-1185">Reference proteome</keyword>
<dbReference type="PANTHER" id="PTHR34612">
    <property type="entry name" value="GH131_N DOMAIN-CONTAINING PROTEIN"/>
    <property type="match status" value="1"/>
</dbReference>
<evidence type="ECO:0000313" key="4">
    <source>
        <dbReference type="Proteomes" id="UP000008783"/>
    </source>
</evidence>
<dbReference type="HOGENOM" id="CLU_063723_2_0_1"/>
<organism evidence="3 4">
    <name type="scientific">Puccinia graminis f. sp. tritici (strain CRL 75-36-700-3 / race SCCL)</name>
    <name type="common">Black stem rust fungus</name>
    <dbReference type="NCBI Taxonomy" id="418459"/>
    <lineage>
        <taxon>Eukaryota</taxon>
        <taxon>Fungi</taxon>
        <taxon>Dikarya</taxon>
        <taxon>Basidiomycota</taxon>
        <taxon>Pucciniomycotina</taxon>
        <taxon>Pucciniomycetes</taxon>
        <taxon>Pucciniales</taxon>
        <taxon>Pucciniaceae</taxon>
        <taxon>Puccinia</taxon>
    </lineage>
</organism>
<evidence type="ECO:0000256" key="1">
    <source>
        <dbReference type="SAM" id="SignalP"/>
    </source>
</evidence>
<dbReference type="VEuPathDB" id="FungiDB:PGTG_03309"/>
<dbReference type="Proteomes" id="UP000008783">
    <property type="component" value="Unassembled WGS sequence"/>
</dbReference>
<feature type="signal peptide" evidence="1">
    <location>
        <begin position="1"/>
        <end position="18"/>
    </location>
</feature>
<accession>E3JZ78</accession>
<dbReference type="Gene3D" id="2.60.120.1160">
    <property type="match status" value="1"/>
</dbReference>
<gene>
    <name evidence="3" type="ORF">PGTG_03309</name>
</gene>
<dbReference type="AlphaFoldDB" id="E3JZ78"/>
<evidence type="ECO:0000259" key="2">
    <source>
        <dbReference type="Pfam" id="PF18271"/>
    </source>
</evidence>
<dbReference type="GeneID" id="10538061"/>
<name>E3JZ78_PUCGT</name>
<reference evidence="4" key="2">
    <citation type="journal article" date="2011" name="Proc. Natl. Acad. Sci. U.S.A.">
        <title>Obligate biotrophy features unraveled by the genomic analysis of rust fungi.</title>
        <authorList>
            <person name="Duplessis S."/>
            <person name="Cuomo C.A."/>
            <person name="Lin Y.-C."/>
            <person name="Aerts A."/>
            <person name="Tisserant E."/>
            <person name="Veneault-Fourrey C."/>
            <person name="Joly D.L."/>
            <person name="Hacquard S."/>
            <person name="Amselem J."/>
            <person name="Cantarel B.L."/>
            <person name="Chiu R."/>
            <person name="Coutinho P.M."/>
            <person name="Feau N."/>
            <person name="Field M."/>
            <person name="Frey P."/>
            <person name="Gelhaye E."/>
            <person name="Goldberg J."/>
            <person name="Grabherr M.G."/>
            <person name="Kodira C.D."/>
            <person name="Kohler A."/>
            <person name="Kuees U."/>
            <person name="Lindquist E.A."/>
            <person name="Lucas S.M."/>
            <person name="Mago R."/>
            <person name="Mauceli E."/>
            <person name="Morin E."/>
            <person name="Murat C."/>
            <person name="Pangilinan J.L."/>
            <person name="Park R."/>
            <person name="Pearson M."/>
            <person name="Quesneville H."/>
            <person name="Rouhier N."/>
            <person name="Sakthikumar S."/>
            <person name="Salamov A.A."/>
            <person name="Schmutz J."/>
            <person name="Selles B."/>
            <person name="Shapiro H."/>
            <person name="Tanguay P."/>
            <person name="Tuskan G.A."/>
            <person name="Henrissat B."/>
            <person name="Van de Peer Y."/>
            <person name="Rouze P."/>
            <person name="Ellis J.G."/>
            <person name="Dodds P.N."/>
            <person name="Schein J.E."/>
            <person name="Zhong S."/>
            <person name="Hamelin R.C."/>
            <person name="Grigoriev I.V."/>
            <person name="Szabo L.J."/>
            <person name="Martin F."/>
        </authorList>
    </citation>
    <scope>NUCLEOTIDE SEQUENCE [LARGE SCALE GENOMIC DNA]</scope>
    <source>
        <strain evidence="4">CRL 75-36-700-3 / race SCCL</strain>
    </source>
</reference>
<dbReference type="PANTHER" id="PTHR34612:SF2">
    <property type="entry name" value="GLYCOSIDE HYDROLASE 131 CATALYTIC N-TERMINAL DOMAIN-CONTAINING PROTEIN"/>
    <property type="match status" value="1"/>
</dbReference>